<dbReference type="PANTHER" id="PTHR46796">
    <property type="entry name" value="HTH-TYPE TRANSCRIPTIONAL ACTIVATOR RHAS-RELATED"/>
    <property type="match status" value="1"/>
</dbReference>
<dbReference type="Proteomes" id="UP000503278">
    <property type="component" value="Chromosome"/>
</dbReference>
<dbReference type="InterPro" id="IPR009057">
    <property type="entry name" value="Homeodomain-like_sf"/>
</dbReference>
<reference evidence="5 6" key="1">
    <citation type="submission" date="2020-04" db="EMBL/GenBank/DDBJ databases">
        <title>Genome sequencing of novel species.</title>
        <authorList>
            <person name="Heo J."/>
            <person name="Kim S.-J."/>
            <person name="Kim J.-S."/>
            <person name="Hong S.-B."/>
            <person name="Kwon S.-W."/>
        </authorList>
    </citation>
    <scope>NUCLEOTIDE SEQUENCE [LARGE SCALE GENOMIC DNA]</scope>
    <source>
        <strain evidence="5 6">F39-2</strain>
    </source>
</reference>
<gene>
    <name evidence="5" type="ORF">HH214_16375</name>
</gene>
<dbReference type="InterPro" id="IPR054015">
    <property type="entry name" value="ExsA-like_N"/>
</dbReference>
<dbReference type="PROSITE" id="PS01124">
    <property type="entry name" value="HTH_ARAC_FAMILY_2"/>
    <property type="match status" value="1"/>
</dbReference>
<dbReference type="GO" id="GO:0003700">
    <property type="term" value="F:DNA-binding transcription factor activity"/>
    <property type="evidence" value="ECO:0007669"/>
    <property type="project" value="InterPro"/>
</dbReference>
<dbReference type="Pfam" id="PF22200">
    <property type="entry name" value="ExsA_N"/>
    <property type="match status" value="1"/>
</dbReference>
<proteinExistence type="predicted"/>
<dbReference type="RefSeq" id="WP_169609411.1">
    <property type="nucleotide sequence ID" value="NZ_CP051682.1"/>
</dbReference>
<keyword evidence="1" id="KW-0805">Transcription regulation</keyword>
<evidence type="ECO:0000256" key="2">
    <source>
        <dbReference type="ARBA" id="ARBA00023125"/>
    </source>
</evidence>
<name>A0A7L5E4V2_9SPHI</name>
<keyword evidence="3" id="KW-0804">Transcription</keyword>
<organism evidence="5 6">
    <name type="scientific">Mucilaginibacter robiniae</name>
    <dbReference type="NCBI Taxonomy" id="2728022"/>
    <lineage>
        <taxon>Bacteria</taxon>
        <taxon>Pseudomonadati</taxon>
        <taxon>Bacteroidota</taxon>
        <taxon>Sphingobacteriia</taxon>
        <taxon>Sphingobacteriales</taxon>
        <taxon>Sphingobacteriaceae</taxon>
        <taxon>Mucilaginibacter</taxon>
    </lineage>
</organism>
<dbReference type="Gene3D" id="1.10.10.60">
    <property type="entry name" value="Homeodomain-like"/>
    <property type="match status" value="1"/>
</dbReference>
<keyword evidence="6" id="KW-1185">Reference proteome</keyword>
<evidence type="ECO:0000256" key="3">
    <source>
        <dbReference type="ARBA" id="ARBA00023163"/>
    </source>
</evidence>
<dbReference type="InterPro" id="IPR050204">
    <property type="entry name" value="AraC_XylS_family_regulators"/>
</dbReference>
<dbReference type="InterPro" id="IPR018060">
    <property type="entry name" value="HTH_AraC"/>
</dbReference>
<protein>
    <submittedName>
        <fullName evidence="5">Helix-turn-helix transcriptional regulator</fullName>
    </submittedName>
</protein>
<evidence type="ECO:0000256" key="1">
    <source>
        <dbReference type="ARBA" id="ARBA00023015"/>
    </source>
</evidence>
<dbReference type="KEGG" id="mrob:HH214_16375"/>
<dbReference type="PANTHER" id="PTHR46796:SF13">
    <property type="entry name" value="HTH-TYPE TRANSCRIPTIONAL ACTIVATOR RHAS"/>
    <property type="match status" value="1"/>
</dbReference>
<evidence type="ECO:0000259" key="4">
    <source>
        <dbReference type="PROSITE" id="PS01124"/>
    </source>
</evidence>
<feature type="domain" description="HTH araC/xylS-type" evidence="4">
    <location>
        <begin position="170"/>
        <end position="265"/>
    </location>
</feature>
<dbReference type="SMART" id="SM00342">
    <property type="entry name" value="HTH_ARAC"/>
    <property type="match status" value="1"/>
</dbReference>
<sequence length="265" mass="30971">MAESERPKIGYSCYFTRSREGEQFVPEHVFSYQLSGRLTMTDNSRRTQIFNEGDFRFIRRNNLVKYIKEPAPGGEFKSVSIYLDQQSLRNFSIQHAIERPVISSPGTVIKLKPHTLYRSYMDSLQPYRQDDLLISEELQQLKVNEAILILLQTYPTLAGVLFDFSDPGKIDLEGFMEKNFHFNVQMKRFAYLTGRSLATFKRDFEKIFKTTPGQWLQQRRLQEAYYLIKEKGQSASDIYLDLGFEDLSHFSYAFKNKFGLAPSKL</sequence>
<dbReference type="EMBL" id="CP051682">
    <property type="protein sequence ID" value="QJD97329.1"/>
    <property type="molecule type" value="Genomic_DNA"/>
</dbReference>
<dbReference type="AlphaFoldDB" id="A0A7L5E4V2"/>
<dbReference type="GO" id="GO:0043565">
    <property type="term" value="F:sequence-specific DNA binding"/>
    <property type="evidence" value="ECO:0007669"/>
    <property type="project" value="InterPro"/>
</dbReference>
<dbReference type="Pfam" id="PF12833">
    <property type="entry name" value="HTH_18"/>
    <property type="match status" value="1"/>
</dbReference>
<accession>A0A7L5E4V2</accession>
<dbReference type="SUPFAM" id="SSF46689">
    <property type="entry name" value="Homeodomain-like"/>
    <property type="match status" value="1"/>
</dbReference>
<keyword evidence="2" id="KW-0238">DNA-binding</keyword>
<evidence type="ECO:0000313" key="5">
    <source>
        <dbReference type="EMBL" id="QJD97329.1"/>
    </source>
</evidence>
<evidence type="ECO:0000313" key="6">
    <source>
        <dbReference type="Proteomes" id="UP000503278"/>
    </source>
</evidence>